<dbReference type="PANTHER" id="PTHR13622:SF8">
    <property type="entry name" value="THIAMIN PYROPHOSPHOKINASE 1"/>
    <property type="match status" value="1"/>
</dbReference>
<dbReference type="FunFam" id="3.90.79.10:FF:000019">
    <property type="entry name" value="Thiamin pyrophosphokinase, putative"/>
    <property type="match status" value="1"/>
</dbReference>
<dbReference type="InterPro" id="IPR000086">
    <property type="entry name" value="NUDIX_hydrolase_dom"/>
</dbReference>
<dbReference type="SUPFAM" id="SSF55811">
    <property type="entry name" value="Nudix"/>
    <property type="match status" value="1"/>
</dbReference>
<accession>A0A195FW84</accession>
<gene>
    <name evidence="3" type="ORF">ALC56_00698</name>
</gene>
<dbReference type="PROSITE" id="PS51462">
    <property type="entry name" value="NUDIX"/>
    <property type="match status" value="1"/>
</dbReference>
<evidence type="ECO:0000256" key="1">
    <source>
        <dbReference type="SAM" id="MobiDB-lite"/>
    </source>
</evidence>
<proteinExistence type="predicted"/>
<evidence type="ECO:0000313" key="4">
    <source>
        <dbReference type="Proteomes" id="UP000078541"/>
    </source>
</evidence>
<dbReference type="PANTHER" id="PTHR13622">
    <property type="entry name" value="THIAMIN PYROPHOSPHOKINASE"/>
    <property type="match status" value="1"/>
</dbReference>
<dbReference type="InterPro" id="IPR015797">
    <property type="entry name" value="NUDIX_hydrolase-like_dom_sf"/>
</dbReference>
<feature type="non-terminal residue" evidence="3">
    <location>
        <position position="1"/>
    </location>
</feature>
<dbReference type="Pfam" id="PF00293">
    <property type="entry name" value="NUDIX"/>
    <property type="match status" value="1"/>
</dbReference>
<reference evidence="3 4" key="1">
    <citation type="submission" date="2016-03" db="EMBL/GenBank/DDBJ databases">
        <title>Trachymyrmex septentrionalis WGS genome.</title>
        <authorList>
            <person name="Nygaard S."/>
            <person name="Hu H."/>
            <person name="Boomsma J."/>
            <person name="Zhang G."/>
        </authorList>
    </citation>
    <scope>NUCLEOTIDE SEQUENCE [LARGE SCALE GENOMIC DNA]</scope>
    <source>
        <strain evidence="3">Tsep2-gDNA-1</strain>
        <tissue evidence="3">Whole body</tissue>
    </source>
</reference>
<dbReference type="Pfam" id="PF15916">
    <property type="entry name" value="DUF4743"/>
    <property type="match status" value="1"/>
</dbReference>
<dbReference type="CDD" id="cd03676">
    <property type="entry name" value="NUDIX_Tnr3_like"/>
    <property type="match status" value="1"/>
</dbReference>
<feature type="domain" description="Nudix hydrolase" evidence="2">
    <location>
        <begin position="503"/>
        <end position="644"/>
    </location>
</feature>
<dbReference type="Gene3D" id="3.90.79.10">
    <property type="entry name" value="Nucleoside Triphosphate Pyrophosphohydrolase"/>
    <property type="match status" value="1"/>
</dbReference>
<sequence>VTIIGHKSGTGAARSAPVSGSRDGTTTTHPVCLSLHAPTPLASPISHEYSRGTKGQNVACAESKGVRLPSATEEVVPQKSPIHSPHLGPTDKLYFRLNEGVLSSSVPGLIFKKTFCNIIFTRYCVTHFLKKGFDRKSDTRHNSLIMQIRYVYIHWHRRKMKVRRRIVSGHKQRSEILGGPQRKIYPPRMWRIHPGVSEGSSSWSDPVARNRTCLYNGNGMDQYDDGLFPLKRIFTALFSPYSRAVRTREPSASLACSPHSVRQTITKEVLKLTESSTIGRQMTLDFSSHKTVPLSAANNSNKKHSPTEHHALLLLFRRTGTSREHRKTVLRARVRHVYRHSKDLAAASTFVRVHEKNSPLVNKEIKLNRPVTKTRGSKHGVGKLTKNRSLLILVPSYKKCTLCTYVGSFVTQKCTEVNFGIMITSIFKVFQVHPEYVQLNPAFRDYAERSARVDEVLREWMAGGKFVTLRGWREECYEVRSQFNTLPLFKMDRSATCLFGIRKYGVDINGYVMDPVKGLSIWLQKRSPNKQTWPAYWDSMVSGGLSVGYGINETAIKEAGEEAGIPNHLIAKLKSAGCVSFFFESERGLFPNTEFVYDLELPPDFVPNNSDGEVETFELLPVSECLERILSPHFKTTSVPVALDFLIRHGYITAENEPNFIQIVELLHVPLQTMYNHRHKASNRMANGEAIDALEKV</sequence>
<dbReference type="Proteomes" id="UP000078541">
    <property type="component" value="Unassembled WGS sequence"/>
</dbReference>
<keyword evidence="4" id="KW-1185">Reference proteome</keyword>
<name>A0A195FW84_9HYME</name>
<dbReference type="EMBL" id="KQ981208">
    <property type="protein sequence ID" value="KYN44703.1"/>
    <property type="molecule type" value="Genomic_DNA"/>
</dbReference>
<feature type="region of interest" description="Disordered" evidence="1">
    <location>
        <begin position="1"/>
        <end position="30"/>
    </location>
</feature>
<dbReference type="GO" id="GO:0044715">
    <property type="term" value="F:8-oxo-dGDP phosphatase activity"/>
    <property type="evidence" value="ECO:0007669"/>
    <property type="project" value="UniProtKB-ARBA"/>
</dbReference>
<dbReference type="AlphaFoldDB" id="A0A195FW84"/>
<evidence type="ECO:0000313" key="3">
    <source>
        <dbReference type="EMBL" id="KYN44703.1"/>
    </source>
</evidence>
<dbReference type="STRING" id="34720.A0A195FW84"/>
<protein>
    <recommendedName>
        <fullName evidence="2">Nudix hydrolase domain-containing protein</fullName>
    </recommendedName>
</protein>
<organism evidence="3 4">
    <name type="scientific">Trachymyrmex septentrionalis</name>
    <dbReference type="NCBI Taxonomy" id="34720"/>
    <lineage>
        <taxon>Eukaryota</taxon>
        <taxon>Metazoa</taxon>
        <taxon>Ecdysozoa</taxon>
        <taxon>Arthropoda</taxon>
        <taxon>Hexapoda</taxon>
        <taxon>Insecta</taxon>
        <taxon>Pterygota</taxon>
        <taxon>Neoptera</taxon>
        <taxon>Endopterygota</taxon>
        <taxon>Hymenoptera</taxon>
        <taxon>Apocrita</taxon>
        <taxon>Aculeata</taxon>
        <taxon>Formicoidea</taxon>
        <taxon>Formicidae</taxon>
        <taxon>Myrmicinae</taxon>
        <taxon>Trachymyrmex</taxon>
    </lineage>
</organism>
<evidence type="ECO:0000259" key="2">
    <source>
        <dbReference type="PROSITE" id="PS51462"/>
    </source>
</evidence>
<dbReference type="InterPro" id="IPR031804">
    <property type="entry name" value="DUF4743"/>
</dbReference>